<dbReference type="GO" id="GO:0005283">
    <property type="term" value="F:amino acid:sodium symporter activity"/>
    <property type="evidence" value="ECO:0007669"/>
    <property type="project" value="InterPro"/>
</dbReference>
<comment type="subcellular location">
    <subcellularLocation>
        <location evidence="1 8">Cell membrane</location>
        <topology evidence="1 8">Multi-pass membrane protein</topology>
    </subcellularLocation>
</comment>
<evidence type="ECO:0000313" key="10">
    <source>
        <dbReference type="Proteomes" id="UP000515909"/>
    </source>
</evidence>
<feature type="transmembrane region" description="Helical" evidence="8">
    <location>
        <begin position="286"/>
        <end position="310"/>
    </location>
</feature>
<feature type="transmembrane region" description="Helical" evidence="8">
    <location>
        <begin position="390"/>
        <end position="410"/>
    </location>
</feature>
<evidence type="ECO:0000256" key="3">
    <source>
        <dbReference type="ARBA" id="ARBA00022448"/>
    </source>
</evidence>
<evidence type="ECO:0000313" key="9">
    <source>
        <dbReference type="EMBL" id="QNK42700.1"/>
    </source>
</evidence>
<evidence type="ECO:0000256" key="2">
    <source>
        <dbReference type="ARBA" id="ARBA00009261"/>
    </source>
</evidence>
<gene>
    <name evidence="9" type="ORF">HCR03_18915</name>
</gene>
<dbReference type="PRINTS" id="PR00175">
    <property type="entry name" value="NAALASMPORT"/>
</dbReference>
<accession>A0A7G8TGF9</accession>
<comment type="similarity">
    <text evidence="2 8">Belongs to the alanine or glycine:cation symporter (AGCS) (TC 2.A.25) family.</text>
</comment>
<name>A0A7G8TGF9_9FIRM</name>
<dbReference type="InterPro" id="IPR001463">
    <property type="entry name" value="Na/Ala_symport"/>
</dbReference>
<dbReference type="Proteomes" id="UP000515909">
    <property type="component" value="Chromosome"/>
</dbReference>
<dbReference type="RefSeq" id="WP_187038173.1">
    <property type="nucleotide sequence ID" value="NZ_CP060286.1"/>
</dbReference>
<protein>
    <submittedName>
        <fullName evidence="9">Sodium:alanine symporter family protein</fullName>
    </submittedName>
</protein>
<feature type="transmembrane region" description="Helical" evidence="8">
    <location>
        <begin position="192"/>
        <end position="212"/>
    </location>
</feature>
<feature type="transmembrane region" description="Helical" evidence="8">
    <location>
        <begin position="330"/>
        <end position="354"/>
    </location>
</feature>
<evidence type="ECO:0000256" key="1">
    <source>
        <dbReference type="ARBA" id="ARBA00004651"/>
    </source>
</evidence>
<reference evidence="9 10" key="1">
    <citation type="submission" date="2020-08" db="EMBL/GenBank/DDBJ databases">
        <title>The isolate Caproiciproducens sp. 7D4C2 produces n-caproate at mildly acidic conditions from hexoses: genome and rBOX comparison with related strains and chain-elongating bacteria.</title>
        <authorList>
            <person name="Esquivel-Elizondo S."/>
            <person name="Bagci C."/>
            <person name="Temovska M."/>
            <person name="Jeon B.S."/>
            <person name="Bessarab I."/>
            <person name="Williams R.B.H."/>
            <person name="Huson D.H."/>
            <person name="Angenent L.T."/>
        </authorList>
    </citation>
    <scope>NUCLEOTIDE SEQUENCE [LARGE SCALE GENOMIC DNA]</scope>
    <source>
        <strain evidence="9 10">7D4C2</strain>
    </source>
</reference>
<keyword evidence="4 8" id="KW-1003">Cell membrane</keyword>
<dbReference type="GO" id="GO:0005886">
    <property type="term" value="C:plasma membrane"/>
    <property type="evidence" value="ECO:0007669"/>
    <property type="project" value="UniProtKB-SubCell"/>
</dbReference>
<dbReference type="Pfam" id="PF01235">
    <property type="entry name" value="Na_Ala_symp"/>
    <property type="match status" value="1"/>
</dbReference>
<evidence type="ECO:0000256" key="4">
    <source>
        <dbReference type="ARBA" id="ARBA00022475"/>
    </source>
</evidence>
<keyword evidence="3 8" id="KW-0813">Transport</keyword>
<dbReference type="AlphaFoldDB" id="A0A7G8TGF9"/>
<feature type="transmembrane region" description="Helical" evidence="8">
    <location>
        <begin position="165"/>
        <end position="185"/>
    </location>
</feature>
<feature type="transmembrane region" description="Helical" evidence="8">
    <location>
        <begin position="366"/>
        <end position="384"/>
    </location>
</feature>
<dbReference type="NCBIfam" id="TIGR00835">
    <property type="entry name" value="agcS"/>
    <property type="match status" value="1"/>
</dbReference>
<evidence type="ECO:0000256" key="5">
    <source>
        <dbReference type="ARBA" id="ARBA00022692"/>
    </source>
</evidence>
<dbReference type="PANTHER" id="PTHR30330:SF3">
    <property type="entry name" value="TRANSCRIPTIONAL REGULATOR, LRP FAMILY"/>
    <property type="match status" value="1"/>
</dbReference>
<evidence type="ECO:0000256" key="6">
    <source>
        <dbReference type="ARBA" id="ARBA00022989"/>
    </source>
</evidence>
<keyword evidence="5 8" id="KW-0812">Transmembrane</keyword>
<feature type="transmembrane region" description="Helical" evidence="8">
    <location>
        <begin position="218"/>
        <end position="237"/>
    </location>
</feature>
<keyword evidence="8" id="KW-0769">Symport</keyword>
<dbReference type="Gene3D" id="1.20.1740.10">
    <property type="entry name" value="Amino acid/polyamine transporter I"/>
    <property type="match status" value="1"/>
</dbReference>
<feature type="transmembrane region" description="Helical" evidence="8">
    <location>
        <begin position="6"/>
        <end position="28"/>
    </location>
</feature>
<dbReference type="KEGG" id="cfem:HCR03_18915"/>
<dbReference type="EMBL" id="CP060286">
    <property type="protein sequence ID" value="QNK42700.1"/>
    <property type="molecule type" value="Genomic_DNA"/>
</dbReference>
<feature type="transmembrane region" description="Helical" evidence="8">
    <location>
        <begin position="128"/>
        <end position="145"/>
    </location>
</feature>
<organism evidence="9 10">
    <name type="scientific">Caproicibacter fermentans</name>
    <dbReference type="NCBI Taxonomy" id="2576756"/>
    <lineage>
        <taxon>Bacteria</taxon>
        <taxon>Bacillati</taxon>
        <taxon>Bacillota</taxon>
        <taxon>Clostridia</taxon>
        <taxon>Eubacteriales</taxon>
        <taxon>Acutalibacteraceae</taxon>
        <taxon>Caproicibacter</taxon>
    </lineage>
</organism>
<keyword evidence="6 8" id="KW-1133">Transmembrane helix</keyword>
<evidence type="ECO:0000256" key="8">
    <source>
        <dbReference type="RuleBase" id="RU363064"/>
    </source>
</evidence>
<proteinExistence type="inferred from homology"/>
<sequence length="450" mass="47897">MLALLVGGGLYISINLGFFQIRYLPFILKQTFGQIFSKQEGEGTISPFQAATSALASSIGASNIVGVPVAIAMGGPGAVLWMWLTSIIGQATKFSEVVLGIRYREKNQDGEFVGGPAYYLRKGLKSPFLAVMCSFAFMIEIVPSISTQSLSICQTAETIGIPKLATGIVVTILVALIVFGGITRIGKVTEKLVPFMALIFTGCSLIVIGVNIVNVPHALVLIFQGAVTPMSAVGGFTGSDIAQTMRWGIARGLYSNEAGMGSAPYAHSAAITDHPVRQGFWGVFEVIVVTGIVCTMTALVVLTSGVWTQVKSEDAASMASVAFQSVFGETLGGGIVSICMLLFVLSTVIVIVFYCEKQAEALFNSTVGKVMRVVCLAAIIYGTIGDLSLLFSILDILLACVVFPNMIGVIGMNKEVKALKNEFFSDPQFYPAAKARRVPAFKPQEIHQPK</sequence>
<dbReference type="PANTHER" id="PTHR30330">
    <property type="entry name" value="AGSS FAMILY TRANSPORTER, SODIUM-ALANINE"/>
    <property type="match status" value="1"/>
</dbReference>
<evidence type="ECO:0000256" key="7">
    <source>
        <dbReference type="ARBA" id="ARBA00023136"/>
    </source>
</evidence>
<keyword evidence="7 8" id="KW-0472">Membrane</keyword>